<evidence type="ECO:0000313" key="1">
    <source>
        <dbReference type="EMBL" id="MFB9758874.1"/>
    </source>
</evidence>
<reference evidence="1 2" key="1">
    <citation type="submission" date="2024-09" db="EMBL/GenBank/DDBJ databases">
        <authorList>
            <person name="Sun Q."/>
            <person name="Mori K."/>
        </authorList>
    </citation>
    <scope>NUCLEOTIDE SEQUENCE [LARGE SCALE GENOMIC DNA]</scope>
    <source>
        <strain evidence="1 2">JCM 11201</strain>
    </source>
</reference>
<dbReference type="InterPro" id="IPR029033">
    <property type="entry name" value="His_PPase_superfam"/>
</dbReference>
<protein>
    <submittedName>
        <fullName evidence="1">Histidine phosphatase family protein</fullName>
    </submittedName>
</protein>
<dbReference type="Proteomes" id="UP001589609">
    <property type="component" value="Unassembled WGS sequence"/>
</dbReference>
<proteinExistence type="predicted"/>
<dbReference type="InterPro" id="IPR013078">
    <property type="entry name" value="His_Pase_superF_clade-1"/>
</dbReference>
<evidence type="ECO:0000313" key="2">
    <source>
        <dbReference type="Proteomes" id="UP001589609"/>
    </source>
</evidence>
<keyword evidence="2" id="KW-1185">Reference proteome</keyword>
<dbReference type="RefSeq" id="WP_379949162.1">
    <property type="nucleotide sequence ID" value="NZ_JBHMAF010000046.1"/>
</dbReference>
<organism evidence="1 2">
    <name type="scientific">Ectobacillus funiculus</name>
    <dbReference type="NCBI Taxonomy" id="137993"/>
    <lineage>
        <taxon>Bacteria</taxon>
        <taxon>Bacillati</taxon>
        <taxon>Bacillota</taxon>
        <taxon>Bacilli</taxon>
        <taxon>Bacillales</taxon>
        <taxon>Bacillaceae</taxon>
        <taxon>Ectobacillus</taxon>
    </lineage>
</organism>
<dbReference type="SUPFAM" id="SSF53254">
    <property type="entry name" value="Phosphoglycerate mutase-like"/>
    <property type="match status" value="1"/>
</dbReference>
<dbReference type="Pfam" id="PF00300">
    <property type="entry name" value="His_Phos_1"/>
    <property type="match status" value="1"/>
</dbReference>
<sequence>MKGLKVALVRHFKVVRGYPNTLVTSAELMKWVEEYDASDVVENEIDLCNIEWKRCFSSDLPRAEKTARKAFQGSIVYLPELREITLSPFVRWNIRIPLFVHLLFIRLAWLLNHRSQQEGKQAVFNRINAALDQILLHDEDVLIVGHGGIMMFMRQELLRRGFAGPKFRRAENGKLYVFEK</sequence>
<gene>
    <name evidence="1" type="ORF">ACFFMS_10340</name>
</gene>
<comment type="caution">
    <text evidence="1">The sequence shown here is derived from an EMBL/GenBank/DDBJ whole genome shotgun (WGS) entry which is preliminary data.</text>
</comment>
<dbReference type="Gene3D" id="3.40.50.1240">
    <property type="entry name" value="Phosphoglycerate mutase-like"/>
    <property type="match status" value="1"/>
</dbReference>
<accession>A0ABV5WE51</accession>
<dbReference type="EMBL" id="JBHMAF010000046">
    <property type="protein sequence ID" value="MFB9758874.1"/>
    <property type="molecule type" value="Genomic_DNA"/>
</dbReference>
<name>A0ABV5WE51_9BACI</name>